<name>J9GYL7_9ZZZZ</name>
<dbReference type="EMBL" id="AMCI01000658">
    <property type="protein sequence ID" value="EJX08303.1"/>
    <property type="molecule type" value="Genomic_DNA"/>
</dbReference>
<sequence length="190" mass="21569">MQRSTSFLEHLLTSHFCTIQTAADLNLDTFSAHTHCICDSHLDSTTISNLTLNLASDTLTNDISIEVGLLHFEDIDLNILIRDFLQFFLKLIYFLATLTDDKTRTRSADSDRDELRSTFDYDTGNTGLCQTCIEILTDLAIFEDVIAKVLTTIPIRIPTTNNTQTVTDRIYFLSHILCFSFSTHEQSYVV</sequence>
<proteinExistence type="predicted"/>
<protein>
    <submittedName>
        <fullName evidence="1">Folylpolyglutamate synthase</fullName>
    </submittedName>
</protein>
<evidence type="ECO:0000313" key="1">
    <source>
        <dbReference type="EMBL" id="EJX08303.1"/>
    </source>
</evidence>
<reference evidence="1" key="1">
    <citation type="journal article" date="2012" name="PLoS ONE">
        <title>Gene sets for utilization of primary and secondary nutrition supplies in the distal gut of endangered iberian lynx.</title>
        <authorList>
            <person name="Alcaide M."/>
            <person name="Messina E."/>
            <person name="Richter M."/>
            <person name="Bargiela R."/>
            <person name="Peplies J."/>
            <person name="Huws S.A."/>
            <person name="Newbold C.J."/>
            <person name="Golyshin P.N."/>
            <person name="Simon M.A."/>
            <person name="Lopez G."/>
            <person name="Yakimov M.M."/>
            <person name="Ferrer M."/>
        </authorList>
    </citation>
    <scope>NUCLEOTIDE SEQUENCE</scope>
</reference>
<comment type="caution">
    <text evidence="1">The sequence shown here is derived from an EMBL/GenBank/DDBJ whole genome shotgun (WGS) entry which is preliminary data.</text>
</comment>
<organism evidence="1">
    <name type="scientific">gut metagenome</name>
    <dbReference type="NCBI Taxonomy" id="749906"/>
    <lineage>
        <taxon>unclassified sequences</taxon>
        <taxon>metagenomes</taxon>
        <taxon>organismal metagenomes</taxon>
    </lineage>
</organism>
<gene>
    <name evidence="1" type="ORF">EVA_03588</name>
</gene>
<accession>J9GYL7</accession>
<dbReference type="AlphaFoldDB" id="J9GYL7"/>